<comment type="caution">
    <text evidence="2">The sequence shown here is derived from an EMBL/GenBank/DDBJ whole genome shotgun (WGS) entry which is preliminary data.</text>
</comment>
<dbReference type="AlphaFoldDB" id="A0AAV9WZU2"/>
<gene>
    <name evidence="2" type="ORF">TWF694_004296</name>
</gene>
<accession>A0AAV9WZU2</accession>
<dbReference type="EMBL" id="JAVHJO010000014">
    <property type="protein sequence ID" value="KAK6529078.1"/>
    <property type="molecule type" value="Genomic_DNA"/>
</dbReference>
<evidence type="ECO:0000313" key="3">
    <source>
        <dbReference type="Proteomes" id="UP001365542"/>
    </source>
</evidence>
<keyword evidence="3" id="KW-1185">Reference proteome</keyword>
<dbReference type="Proteomes" id="UP001365542">
    <property type="component" value="Unassembled WGS sequence"/>
</dbReference>
<sequence>MDSSSGDNLNTMATLIQIQQGENNLWYWLHVFLYDLRYFRDREDSGGRPESITDISYLGAPYSLPAEVKLLKLVKVPHVANKTLAMPLEETLNENLFRKKRVQISDFRVCAAHDPAPLSERTFDIKPKSMDKSKAFEKLVEKHGLHLPEAQSFPGLGDKKQAIETGIETPEPAKKRPKGLKSS</sequence>
<evidence type="ECO:0000313" key="2">
    <source>
        <dbReference type="EMBL" id="KAK6529078.1"/>
    </source>
</evidence>
<reference evidence="2 3" key="1">
    <citation type="submission" date="2019-10" db="EMBL/GenBank/DDBJ databases">
        <authorList>
            <person name="Palmer J.M."/>
        </authorList>
    </citation>
    <scope>NUCLEOTIDE SEQUENCE [LARGE SCALE GENOMIC DNA]</scope>
    <source>
        <strain evidence="2 3">TWF694</strain>
    </source>
</reference>
<organism evidence="2 3">
    <name type="scientific">Orbilia ellipsospora</name>
    <dbReference type="NCBI Taxonomy" id="2528407"/>
    <lineage>
        <taxon>Eukaryota</taxon>
        <taxon>Fungi</taxon>
        <taxon>Dikarya</taxon>
        <taxon>Ascomycota</taxon>
        <taxon>Pezizomycotina</taxon>
        <taxon>Orbiliomycetes</taxon>
        <taxon>Orbiliales</taxon>
        <taxon>Orbiliaceae</taxon>
        <taxon>Orbilia</taxon>
    </lineage>
</organism>
<name>A0AAV9WZU2_9PEZI</name>
<evidence type="ECO:0000256" key="1">
    <source>
        <dbReference type="SAM" id="MobiDB-lite"/>
    </source>
</evidence>
<protein>
    <submittedName>
        <fullName evidence="2">Uncharacterized protein</fullName>
    </submittedName>
</protein>
<feature type="region of interest" description="Disordered" evidence="1">
    <location>
        <begin position="147"/>
        <end position="183"/>
    </location>
</feature>
<proteinExistence type="predicted"/>